<dbReference type="SUPFAM" id="SSF81321">
    <property type="entry name" value="Family A G protein-coupled receptor-like"/>
    <property type="match status" value="1"/>
</dbReference>
<dbReference type="Gene3D" id="1.20.1070.10">
    <property type="entry name" value="Rhodopsin 7-helix transmembrane proteins"/>
    <property type="match status" value="1"/>
</dbReference>
<dbReference type="InterPro" id="IPR050569">
    <property type="entry name" value="TAAR"/>
</dbReference>
<organism evidence="11 12">
    <name type="scientific">Elysia crispata</name>
    <name type="common">lettuce slug</name>
    <dbReference type="NCBI Taxonomy" id="231223"/>
    <lineage>
        <taxon>Eukaryota</taxon>
        <taxon>Metazoa</taxon>
        <taxon>Spiralia</taxon>
        <taxon>Lophotrochozoa</taxon>
        <taxon>Mollusca</taxon>
        <taxon>Gastropoda</taxon>
        <taxon>Heterobranchia</taxon>
        <taxon>Euthyneura</taxon>
        <taxon>Panpulmonata</taxon>
        <taxon>Sacoglossa</taxon>
        <taxon>Placobranchoidea</taxon>
        <taxon>Plakobranchidae</taxon>
        <taxon>Elysia</taxon>
    </lineage>
</organism>
<evidence type="ECO:0000256" key="8">
    <source>
        <dbReference type="ARBA" id="ARBA00023224"/>
    </source>
</evidence>
<evidence type="ECO:0000313" key="12">
    <source>
        <dbReference type="Proteomes" id="UP001283361"/>
    </source>
</evidence>
<sequence length="504" mass="56565">MLSLCRPADAVTVWASRCCDCVGQQMLSLCKPADAVTVWASSCCHCVSAGVSSRVVTLFALNLEKDAPRYVTPRVHHSARVVTLFTLNLEKDAPRYVTPRVHHPARVVTLFALNLEKDAPRYVTPRVHHSARVVTLFALNLEKHLAQFFLVQPAVDMDNETYTILPELLTGRPSLGREDTASLDSLFDIIKPVVIFFFSCFALFTGLLNVVNFARMDLSQGVNQNLLLLSCFDVWVVAASTSAYISGLLIIGGYRVIAGISVIRVWQVFMAMVNYPLNSSFVVTTVIALVRCLCVTMPLTFRDIVTPFRQLIIMAVGCCLSISVPLYIDLYSYFYKPQVIVNSSHTTMVDPRIRNRLIFDLFRTSLYYTCFIANFISIIILSIYLKRSSRFQAASSQAKPKSSGGKRLSAREAQVMKTVLLILAVFFFCNLPLMILSVCRQAIPGFSWSPLYYNWKIVLDFIVSCATFLNVGLNMPVYFLCNSRYRGLVQSMFCRSAPEEKKVP</sequence>
<evidence type="ECO:0000256" key="7">
    <source>
        <dbReference type="ARBA" id="ARBA00023170"/>
    </source>
</evidence>
<keyword evidence="5" id="KW-0297">G-protein coupled receptor</keyword>
<keyword evidence="4 9" id="KW-1133">Transmembrane helix</keyword>
<dbReference type="PROSITE" id="PS50262">
    <property type="entry name" value="G_PROTEIN_RECEP_F1_2"/>
    <property type="match status" value="1"/>
</dbReference>
<keyword evidence="8" id="KW-0807">Transducer</keyword>
<feature type="transmembrane region" description="Helical" evidence="9">
    <location>
        <begin position="415"/>
        <end position="437"/>
    </location>
</feature>
<keyword evidence="3 9" id="KW-0812">Transmembrane</keyword>
<evidence type="ECO:0000256" key="5">
    <source>
        <dbReference type="ARBA" id="ARBA00023040"/>
    </source>
</evidence>
<evidence type="ECO:0000313" key="11">
    <source>
        <dbReference type="EMBL" id="KAK3785384.1"/>
    </source>
</evidence>
<evidence type="ECO:0000256" key="6">
    <source>
        <dbReference type="ARBA" id="ARBA00023136"/>
    </source>
</evidence>
<feature type="domain" description="G-protein coupled receptors family 1 profile" evidence="10">
    <location>
        <begin position="204"/>
        <end position="478"/>
    </location>
</feature>
<keyword evidence="12" id="KW-1185">Reference proteome</keyword>
<proteinExistence type="predicted"/>
<evidence type="ECO:0000256" key="2">
    <source>
        <dbReference type="ARBA" id="ARBA00022475"/>
    </source>
</evidence>
<feature type="transmembrane region" description="Helical" evidence="9">
    <location>
        <begin position="193"/>
        <end position="214"/>
    </location>
</feature>
<dbReference type="PANTHER" id="PTHR24249:SF411">
    <property type="entry name" value="G-PROTEIN COUPLED RECEPTORS FAMILY 1 PROFILE DOMAIN-CONTAINING PROTEIN"/>
    <property type="match status" value="1"/>
</dbReference>
<evidence type="ECO:0000259" key="10">
    <source>
        <dbReference type="PROSITE" id="PS50262"/>
    </source>
</evidence>
<dbReference type="GO" id="GO:0005886">
    <property type="term" value="C:plasma membrane"/>
    <property type="evidence" value="ECO:0007669"/>
    <property type="project" value="UniProtKB-SubCell"/>
</dbReference>
<dbReference type="Proteomes" id="UP001283361">
    <property type="component" value="Unassembled WGS sequence"/>
</dbReference>
<evidence type="ECO:0000256" key="9">
    <source>
        <dbReference type="SAM" id="Phobius"/>
    </source>
</evidence>
<comment type="subcellular location">
    <subcellularLocation>
        <location evidence="1">Cell membrane</location>
        <topology evidence="1">Multi-pass membrane protein</topology>
    </subcellularLocation>
</comment>
<accession>A0AAE1DWC2</accession>
<evidence type="ECO:0000256" key="1">
    <source>
        <dbReference type="ARBA" id="ARBA00004651"/>
    </source>
</evidence>
<keyword evidence="2" id="KW-1003">Cell membrane</keyword>
<comment type="caution">
    <text evidence="11">The sequence shown here is derived from an EMBL/GenBank/DDBJ whole genome shotgun (WGS) entry which is preliminary data.</text>
</comment>
<feature type="transmembrane region" description="Helical" evidence="9">
    <location>
        <begin position="366"/>
        <end position="385"/>
    </location>
</feature>
<feature type="transmembrane region" description="Helical" evidence="9">
    <location>
        <begin position="457"/>
        <end position="481"/>
    </location>
</feature>
<keyword evidence="7" id="KW-0675">Receptor</keyword>
<dbReference type="PANTHER" id="PTHR24249">
    <property type="entry name" value="HISTAMINE RECEPTOR-RELATED G-PROTEIN COUPLED RECEPTOR"/>
    <property type="match status" value="1"/>
</dbReference>
<evidence type="ECO:0000256" key="4">
    <source>
        <dbReference type="ARBA" id="ARBA00022989"/>
    </source>
</evidence>
<gene>
    <name evidence="11" type="ORF">RRG08_045606</name>
</gene>
<evidence type="ECO:0000256" key="3">
    <source>
        <dbReference type="ARBA" id="ARBA00022692"/>
    </source>
</evidence>
<feature type="transmembrane region" description="Helical" evidence="9">
    <location>
        <begin position="226"/>
        <end position="249"/>
    </location>
</feature>
<feature type="transmembrane region" description="Helical" evidence="9">
    <location>
        <begin position="311"/>
        <end position="328"/>
    </location>
</feature>
<dbReference type="AlphaFoldDB" id="A0AAE1DWC2"/>
<name>A0AAE1DWC2_9GAST</name>
<reference evidence="11" key="1">
    <citation type="journal article" date="2023" name="G3 (Bethesda)">
        <title>A reference genome for the long-term kleptoplast-retaining sea slug Elysia crispata morphotype clarki.</title>
        <authorList>
            <person name="Eastman K.E."/>
            <person name="Pendleton A.L."/>
            <person name="Shaikh M.A."/>
            <person name="Suttiyut T."/>
            <person name="Ogas R."/>
            <person name="Tomko P."/>
            <person name="Gavelis G."/>
            <person name="Widhalm J.R."/>
            <person name="Wisecaver J.H."/>
        </authorList>
    </citation>
    <scope>NUCLEOTIDE SEQUENCE</scope>
    <source>
        <strain evidence="11">ECLA1</strain>
    </source>
</reference>
<dbReference type="InterPro" id="IPR017452">
    <property type="entry name" value="GPCR_Rhodpsn_7TM"/>
</dbReference>
<protein>
    <recommendedName>
        <fullName evidence="10">G-protein coupled receptors family 1 profile domain-containing protein</fullName>
    </recommendedName>
</protein>
<dbReference type="EMBL" id="JAWDGP010002132">
    <property type="protein sequence ID" value="KAK3785384.1"/>
    <property type="molecule type" value="Genomic_DNA"/>
</dbReference>
<keyword evidence="6 9" id="KW-0472">Membrane</keyword>
<dbReference type="GO" id="GO:0004930">
    <property type="term" value="F:G protein-coupled receptor activity"/>
    <property type="evidence" value="ECO:0007669"/>
    <property type="project" value="UniProtKB-KW"/>
</dbReference>